<keyword evidence="4 10" id="KW-0547">Nucleotide-binding</keyword>
<dbReference type="GO" id="GO:0005524">
    <property type="term" value="F:ATP binding"/>
    <property type="evidence" value="ECO:0007669"/>
    <property type="project" value="UniProtKB-UniRule"/>
</dbReference>
<keyword evidence="2 9" id="KW-0728">SH3 domain</keyword>
<evidence type="ECO:0000256" key="3">
    <source>
        <dbReference type="ARBA" id="ARBA00022679"/>
    </source>
</evidence>
<dbReference type="SMART" id="SM00219">
    <property type="entry name" value="TyrKc"/>
    <property type="match status" value="1"/>
</dbReference>
<dbReference type="EC" id="2.7.10.2" evidence="1"/>
<dbReference type="InterPro" id="IPR008266">
    <property type="entry name" value="Tyr_kinase_AS"/>
</dbReference>
<keyword evidence="5 14" id="KW-0418">Kinase</keyword>
<name>T2MED2_HYDVU</name>
<evidence type="ECO:0000256" key="6">
    <source>
        <dbReference type="ARBA" id="ARBA00022840"/>
    </source>
</evidence>
<dbReference type="InterPro" id="IPR011009">
    <property type="entry name" value="Kinase-like_dom_sf"/>
</dbReference>
<dbReference type="SUPFAM" id="SSF56112">
    <property type="entry name" value="Protein kinase-like (PK-like)"/>
    <property type="match status" value="2"/>
</dbReference>
<dbReference type="Gene3D" id="2.30.30.40">
    <property type="entry name" value="SH3 Domains"/>
    <property type="match status" value="1"/>
</dbReference>
<dbReference type="GO" id="GO:0004715">
    <property type="term" value="F:non-membrane spanning protein tyrosine kinase activity"/>
    <property type="evidence" value="ECO:0007669"/>
    <property type="project" value="UniProtKB-EC"/>
</dbReference>
<dbReference type="AlphaFoldDB" id="T2MED2"/>
<dbReference type="EMBL" id="HAAD01004095">
    <property type="protein sequence ID" value="CDG70327.1"/>
    <property type="molecule type" value="mRNA"/>
</dbReference>
<feature type="compositionally biased region" description="Polar residues" evidence="11">
    <location>
        <begin position="645"/>
        <end position="666"/>
    </location>
</feature>
<feature type="compositionally biased region" description="Basic and acidic residues" evidence="11">
    <location>
        <begin position="667"/>
        <end position="688"/>
    </location>
</feature>
<gene>
    <name evidence="14" type="primary">TNK2</name>
</gene>
<dbReference type="FunFam" id="1.10.510.10:FF:000521">
    <property type="entry name" value="Tyrosine-protein kinase pr2"/>
    <property type="match status" value="1"/>
</dbReference>
<organism evidence="14">
    <name type="scientific">Hydra vulgaris</name>
    <name type="common">Hydra</name>
    <name type="synonym">Hydra attenuata</name>
    <dbReference type="NCBI Taxonomy" id="6087"/>
    <lineage>
        <taxon>Eukaryota</taxon>
        <taxon>Metazoa</taxon>
        <taxon>Cnidaria</taxon>
        <taxon>Hydrozoa</taxon>
        <taxon>Hydroidolina</taxon>
        <taxon>Anthoathecata</taxon>
        <taxon>Aplanulata</taxon>
        <taxon>Hydridae</taxon>
        <taxon>Hydra</taxon>
    </lineage>
</organism>
<dbReference type="GO" id="GO:0004674">
    <property type="term" value="F:protein serine/threonine kinase activity"/>
    <property type="evidence" value="ECO:0007669"/>
    <property type="project" value="UniProtKB-EC"/>
</dbReference>
<dbReference type="InterPro" id="IPR050198">
    <property type="entry name" value="Non-receptor_tyrosine_kinases"/>
</dbReference>
<dbReference type="InterPro" id="IPR001245">
    <property type="entry name" value="Ser-Thr/Tyr_kinase_cat_dom"/>
</dbReference>
<sequence length="701" mass="78616">MNEKDEFFDFLYGIQLHQFYEKLINDLHVSQINHLAHVSKADLLSLNMSKPESRRLIESYKSYQKQRFYRCAPECLNFGKFSHASDLWSFGVTVYEMFSLGAQPWSGLNGSEMRQQSKYTYVQLLLQRSFRISKKEVDENCKFISSPQNCISSNSKPVVKCLIKENDIVFKDLIGKGAFGYVQSAVWTVQHNKTILVAVKCLQGSKESGIAAMQDELIQEANAMSKLTHPNLIRLFGVVMASPMCLVFELAPLGSLLRKIRNEPEKFLISTLCSFVVQIVAGMKYLEAHHFVHRDLAARNILLMTYEKVKIGDFGLARPLSNSSYYVMQPDTQIPLAWCAPECLNFGKFSHASDLWSFGVTVYEMFSLGAQPWSGLNGSEILHKIDEPNFERLKKPSYCPSTLYSIINNTCWKHIPEERGTFSTLEKELLNVLPYEVTAISARVSEMSHQLCYSQGDIITIFESNSNSFMWKGQNRRTGAVGFFPSEYANLKLGTISGVSDMFVVTSENIKSGKKISPQEGWQLTSQCAYNLYQNNSIKNNFSDTVLITNDVLTDGSTCDESLLSIMEGSLHEKESFCSSSSAGSASVDSGCCESANGSDLSPSCLKDGFLHSQPLKETPPINIPFNLQKNTEKNELKLSSTQECLHMTNTPKPRAVSETSTLKPRSVSETDALKPRTVSETDLDADKNTLPIRPPRLKAK</sequence>
<evidence type="ECO:0000313" key="14">
    <source>
        <dbReference type="EMBL" id="CDG70327.1"/>
    </source>
</evidence>
<feature type="binding site" evidence="10">
    <location>
        <position position="200"/>
    </location>
    <ligand>
        <name>ATP</name>
        <dbReference type="ChEBI" id="CHEBI:30616"/>
    </ligand>
</feature>
<feature type="domain" description="Protein kinase" evidence="13">
    <location>
        <begin position="168"/>
        <end position="430"/>
    </location>
</feature>
<dbReference type="InterPro" id="IPR055175">
    <property type="entry name" value="ACK/TNK-like_SAM"/>
</dbReference>
<feature type="domain" description="SH3" evidence="12">
    <location>
        <begin position="432"/>
        <end position="494"/>
    </location>
</feature>
<evidence type="ECO:0000256" key="1">
    <source>
        <dbReference type="ARBA" id="ARBA00011903"/>
    </source>
</evidence>
<feature type="non-terminal residue" evidence="14">
    <location>
        <position position="701"/>
    </location>
</feature>
<feature type="non-terminal residue" evidence="14">
    <location>
        <position position="1"/>
    </location>
</feature>
<dbReference type="SUPFAM" id="SSF50044">
    <property type="entry name" value="SH3-domain"/>
    <property type="match status" value="1"/>
</dbReference>
<feature type="region of interest" description="Disordered" evidence="11">
    <location>
        <begin position="645"/>
        <end position="701"/>
    </location>
</feature>
<dbReference type="PROSITE" id="PS00109">
    <property type="entry name" value="PROTEIN_KINASE_TYR"/>
    <property type="match status" value="1"/>
</dbReference>
<keyword evidence="6 10" id="KW-0067">ATP-binding</keyword>
<evidence type="ECO:0000256" key="10">
    <source>
        <dbReference type="PROSITE-ProRule" id="PRU10141"/>
    </source>
</evidence>
<dbReference type="CDD" id="cd09539">
    <property type="entry name" value="SAM_TNK-like"/>
    <property type="match status" value="1"/>
</dbReference>
<evidence type="ECO:0000256" key="5">
    <source>
        <dbReference type="ARBA" id="ARBA00022777"/>
    </source>
</evidence>
<dbReference type="OrthoDB" id="635774at2759"/>
<evidence type="ECO:0000256" key="4">
    <source>
        <dbReference type="ARBA" id="ARBA00022741"/>
    </source>
</evidence>
<dbReference type="InterPro" id="IPR000719">
    <property type="entry name" value="Prot_kinase_dom"/>
</dbReference>
<dbReference type="PROSITE" id="PS50011">
    <property type="entry name" value="PROTEIN_KINASE_DOM"/>
    <property type="match status" value="1"/>
</dbReference>
<dbReference type="PROSITE" id="PS50002">
    <property type="entry name" value="SH3"/>
    <property type="match status" value="1"/>
</dbReference>
<dbReference type="InterPro" id="IPR036028">
    <property type="entry name" value="SH3-like_dom_sf"/>
</dbReference>
<dbReference type="InterPro" id="IPR020635">
    <property type="entry name" value="Tyr_kinase_cat_dom"/>
</dbReference>
<dbReference type="Pfam" id="PF07714">
    <property type="entry name" value="PK_Tyr_Ser-Thr"/>
    <property type="match status" value="2"/>
</dbReference>
<dbReference type="InterPro" id="IPR001452">
    <property type="entry name" value="SH3_domain"/>
</dbReference>
<dbReference type="PRINTS" id="PR00109">
    <property type="entry name" value="TYRKINASE"/>
</dbReference>
<dbReference type="InterPro" id="IPR049587">
    <property type="entry name" value="TNK-like_SAM"/>
</dbReference>
<keyword evidence="3" id="KW-0808">Transferase</keyword>
<accession>T2MED2</accession>
<evidence type="ECO:0000259" key="12">
    <source>
        <dbReference type="PROSITE" id="PS50002"/>
    </source>
</evidence>
<evidence type="ECO:0000256" key="8">
    <source>
        <dbReference type="ARBA" id="ARBA00047899"/>
    </source>
</evidence>
<keyword evidence="7" id="KW-0829">Tyrosine-protein kinase</keyword>
<reference evidence="14" key="1">
    <citation type="journal article" date="2013" name="Genome Biol. Evol.">
        <title>Punctuated emergences of genetic and phenotypic innovations in eumetazoan, bilaterian, euteleostome, and hominidae ancestors.</title>
        <authorList>
            <person name="Wenger Y."/>
            <person name="Galliot B."/>
        </authorList>
    </citation>
    <scope>NUCLEOTIDE SEQUENCE</scope>
    <source>
        <tissue evidence="14">Whole animals</tissue>
    </source>
</reference>
<proteinExistence type="evidence at transcript level"/>
<dbReference type="Gene3D" id="1.10.510.10">
    <property type="entry name" value="Transferase(Phosphotransferase) domain 1"/>
    <property type="match status" value="2"/>
</dbReference>
<comment type="catalytic activity">
    <reaction evidence="8">
        <text>L-threonyl-[protein] + ATP = O-phospho-L-threonyl-[protein] + ADP + H(+)</text>
        <dbReference type="Rhea" id="RHEA:46608"/>
        <dbReference type="Rhea" id="RHEA-COMP:11060"/>
        <dbReference type="Rhea" id="RHEA-COMP:11605"/>
        <dbReference type="ChEBI" id="CHEBI:15378"/>
        <dbReference type="ChEBI" id="CHEBI:30013"/>
        <dbReference type="ChEBI" id="CHEBI:30616"/>
        <dbReference type="ChEBI" id="CHEBI:61977"/>
        <dbReference type="ChEBI" id="CHEBI:456216"/>
        <dbReference type="EC" id="2.7.11.1"/>
    </reaction>
</comment>
<dbReference type="SMART" id="SM00326">
    <property type="entry name" value="SH3"/>
    <property type="match status" value="1"/>
</dbReference>
<evidence type="ECO:0000256" key="7">
    <source>
        <dbReference type="ARBA" id="ARBA00023137"/>
    </source>
</evidence>
<dbReference type="InterPro" id="IPR017441">
    <property type="entry name" value="Protein_kinase_ATP_BS"/>
</dbReference>
<evidence type="ECO:0000256" key="11">
    <source>
        <dbReference type="SAM" id="MobiDB-lite"/>
    </source>
</evidence>
<evidence type="ECO:0000256" key="2">
    <source>
        <dbReference type="ARBA" id="ARBA00022443"/>
    </source>
</evidence>
<dbReference type="PROSITE" id="PS00107">
    <property type="entry name" value="PROTEIN_KINASE_ATP"/>
    <property type="match status" value="1"/>
</dbReference>
<evidence type="ECO:0000256" key="9">
    <source>
        <dbReference type="PROSITE-ProRule" id="PRU00192"/>
    </source>
</evidence>
<dbReference type="Pfam" id="PF22931">
    <property type="entry name" value="SAM_TNK"/>
    <property type="match status" value="1"/>
</dbReference>
<evidence type="ECO:0000259" key="13">
    <source>
        <dbReference type="PROSITE" id="PS50011"/>
    </source>
</evidence>
<protein>
    <recommendedName>
        <fullName evidence="1">non-specific protein-tyrosine kinase</fullName>
        <ecNumber evidence="1">2.7.10.2</ecNumber>
    </recommendedName>
</protein>
<dbReference type="PANTHER" id="PTHR24418">
    <property type="entry name" value="TYROSINE-PROTEIN KINASE"/>
    <property type="match status" value="1"/>
</dbReference>